<dbReference type="InterPro" id="IPR013122">
    <property type="entry name" value="PKD1_2_channel"/>
</dbReference>
<evidence type="ECO:0000256" key="5">
    <source>
        <dbReference type="ARBA" id="ARBA00022989"/>
    </source>
</evidence>
<proteinExistence type="inferred from homology"/>
<dbReference type="Gene3D" id="1.10.287.70">
    <property type="match status" value="1"/>
</dbReference>
<evidence type="ECO:0000256" key="3">
    <source>
        <dbReference type="ARBA" id="ARBA00022692"/>
    </source>
</evidence>
<dbReference type="PANTHER" id="PTHR10877">
    <property type="entry name" value="POLYCYSTIN FAMILY MEMBER"/>
    <property type="match status" value="1"/>
</dbReference>
<evidence type="ECO:0000313" key="12">
    <source>
        <dbReference type="EMBL" id="WAQ96808.1"/>
    </source>
</evidence>
<dbReference type="PRINTS" id="PR01433">
    <property type="entry name" value="POLYCYSTIN2"/>
</dbReference>
<dbReference type="Gene3D" id="2.60.60.20">
    <property type="entry name" value="PLAT/LH2 domain"/>
    <property type="match status" value="1"/>
</dbReference>
<comment type="caution">
    <text evidence="8">Lacks conserved residue(s) required for the propagation of feature annotation.</text>
</comment>
<dbReference type="InterPro" id="IPR001024">
    <property type="entry name" value="PLAT/LH2_dom"/>
</dbReference>
<feature type="transmembrane region" description="Helical" evidence="10">
    <location>
        <begin position="1380"/>
        <end position="1401"/>
    </location>
</feature>
<feature type="transmembrane region" description="Helical" evidence="10">
    <location>
        <begin position="1318"/>
        <end position="1340"/>
    </location>
</feature>
<feature type="region of interest" description="Disordered" evidence="9">
    <location>
        <begin position="634"/>
        <end position="718"/>
    </location>
</feature>
<dbReference type="InterPro" id="IPR046791">
    <property type="entry name" value="Polycystin_dom"/>
</dbReference>
<dbReference type="Pfam" id="PF08016">
    <property type="entry name" value="PKD_channel"/>
    <property type="match status" value="1"/>
</dbReference>
<feature type="compositionally biased region" description="Basic residues" evidence="9">
    <location>
        <begin position="645"/>
        <end position="654"/>
    </location>
</feature>
<keyword evidence="6 10" id="KW-0472">Membrane</keyword>
<keyword evidence="13" id="KW-1185">Reference proteome</keyword>
<comment type="similarity">
    <text evidence="2">Belongs to the polycystin family.</text>
</comment>
<dbReference type="InterPro" id="IPR003915">
    <property type="entry name" value="PKD_2"/>
</dbReference>
<dbReference type="Pfam" id="PF01477">
    <property type="entry name" value="PLAT"/>
    <property type="match status" value="1"/>
</dbReference>
<feature type="transmembrane region" description="Helical" evidence="10">
    <location>
        <begin position="575"/>
        <end position="596"/>
    </location>
</feature>
<name>A0ABY7DL46_MYAAR</name>
<feature type="transmembrane region" description="Helical" evidence="10">
    <location>
        <begin position="1278"/>
        <end position="1298"/>
    </location>
</feature>
<dbReference type="PROSITE" id="PS50095">
    <property type="entry name" value="PLAT"/>
    <property type="match status" value="1"/>
</dbReference>
<comment type="subcellular location">
    <subcellularLocation>
        <location evidence="1">Membrane</location>
        <topology evidence="1">Multi-pass membrane protein</topology>
    </subcellularLocation>
</comment>
<evidence type="ECO:0000256" key="6">
    <source>
        <dbReference type="ARBA" id="ARBA00023136"/>
    </source>
</evidence>
<evidence type="ECO:0000256" key="10">
    <source>
        <dbReference type="SAM" id="Phobius"/>
    </source>
</evidence>
<evidence type="ECO:0000256" key="4">
    <source>
        <dbReference type="ARBA" id="ARBA00022729"/>
    </source>
</evidence>
<feature type="transmembrane region" description="Helical" evidence="10">
    <location>
        <begin position="1229"/>
        <end position="1247"/>
    </location>
</feature>
<dbReference type="SUPFAM" id="SSF49723">
    <property type="entry name" value="Lipase/lipooxygenase domain (PLAT/LH2 domain)"/>
    <property type="match status" value="1"/>
</dbReference>
<feature type="domain" description="PLAT" evidence="11">
    <location>
        <begin position="377"/>
        <end position="487"/>
    </location>
</feature>
<keyword evidence="7" id="KW-0325">Glycoprotein</keyword>
<feature type="compositionally biased region" description="Polar residues" evidence="9">
    <location>
        <begin position="673"/>
        <end position="683"/>
    </location>
</feature>
<evidence type="ECO:0000256" key="2">
    <source>
        <dbReference type="ARBA" id="ARBA00007200"/>
    </source>
</evidence>
<gene>
    <name evidence="12" type="ORF">MAR_029498</name>
</gene>
<dbReference type="InterPro" id="IPR051223">
    <property type="entry name" value="Polycystin"/>
</dbReference>
<feature type="region of interest" description="Disordered" evidence="9">
    <location>
        <begin position="755"/>
        <end position="778"/>
    </location>
</feature>
<evidence type="ECO:0000256" key="8">
    <source>
        <dbReference type="PROSITE-ProRule" id="PRU00152"/>
    </source>
</evidence>
<dbReference type="InterPro" id="IPR036392">
    <property type="entry name" value="PLAT/LH2_dom_sf"/>
</dbReference>
<evidence type="ECO:0000256" key="9">
    <source>
        <dbReference type="SAM" id="MobiDB-lite"/>
    </source>
</evidence>
<dbReference type="Pfam" id="PF20519">
    <property type="entry name" value="Polycystin_dom"/>
    <property type="match status" value="1"/>
</dbReference>
<dbReference type="SMART" id="SM00308">
    <property type="entry name" value="LH2"/>
    <property type="match status" value="1"/>
</dbReference>
<keyword evidence="4" id="KW-0732">Signal</keyword>
<feature type="transmembrane region" description="Helical" evidence="10">
    <location>
        <begin position="815"/>
        <end position="838"/>
    </location>
</feature>
<evidence type="ECO:0000259" key="11">
    <source>
        <dbReference type="PROSITE" id="PS50095"/>
    </source>
</evidence>
<dbReference type="PANTHER" id="PTHR10877:SF150">
    <property type="entry name" value="REJ DOMAIN-CONTAINING PROTEIN"/>
    <property type="match status" value="1"/>
</dbReference>
<evidence type="ECO:0000256" key="7">
    <source>
        <dbReference type="ARBA" id="ARBA00023180"/>
    </source>
</evidence>
<feature type="transmembrane region" description="Helical" evidence="10">
    <location>
        <begin position="933"/>
        <end position="952"/>
    </location>
</feature>
<accession>A0ABY7DL46</accession>
<dbReference type="Proteomes" id="UP001164746">
    <property type="component" value="Chromosome 2"/>
</dbReference>
<feature type="transmembrane region" description="Helical" evidence="10">
    <location>
        <begin position="1182"/>
        <end position="1208"/>
    </location>
</feature>
<reference evidence="12" key="1">
    <citation type="submission" date="2022-11" db="EMBL/GenBank/DDBJ databases">
        <title>Centuries of genome instability and evolution in soft-shell clam transmissible cancer (bioRxiv).</title>
        <authorList>
            <person name="Hart S.F.M."/>
            <person name="Yonemitsu M.A."/>
            <person name="Giersch R.M."/>
            <person name="Beal B.F."/>
            <person name="Arriagada G."/>
            <person name="Davis B.W."/>
            <person name="Ostrander E.A."/>
            <person name="Goff S.P."/>
            <person name="Metzger M.J."/>
        </authorList>
    </citation>
    <scope>NUCLEOTIDE SEQUENCE</scope>
    <source>
        <strain evidence="12">MELC-2E11</strain>
        <tissue evidence="12">Siphon/mantle</tissue>
    </source>
</reference>
<feature type="transmembrane region" description="Helical" evidence="10">
    <location>
        <begin position="333"/>
        <end position="353"/>
    </location>
</feature>
<feature type="transmembrane region" description="Helical" evidence="10">
    <location>
        <begin position="850"/>
        <end position="870"/>
    </location>
</feature>
<organism evidence="12 13">
    <name type="scientific">Mya arenaria</name>
    <name type="common">Soft-shell clam</name>
    <dbReference type="NCBI Taxonomy" id="6604"/>
    <lineage>
        <taxon>Eukaryota</taxon>
        <taxon>Metazoa</taxon>
        <taxon>Spiralia</taxon>
        <taxon>Lophotrochozoa</taxon>
        <taxon>Mollusca</taxon>
        <taxon>Bivalvia</taxon>
        <taxon>Autobranchia</taxon>
        <taxon>Heteroconchia</taxon>
        <taxon>Euheterodonta</taxon>
        <taxon>Imparidentia</taxon>
        <taxon>Neoheterodontei</taxon>
        <taxon>Myida</taxon>
        <taxon>Myoidea</taxon>
        <taxon>Myidae</taxon>
        <taxon>Mya</taxon>
    </lineage>
</organism>
<sequence length="1563" mass="176758">MLSSVGNVMLAARHSASSTLETMAVDTELISEVTAADGTEAGLEQLEQQEQATANSDVLSKAKKVITAVFAVKDRIVETLVKTQTPGQELDLYTDAFTILTRRQEINKIGEGNMETSSGKFVLPRADVLLPNDSLSDPYVDVNLVEFPMNPYLWSHSAQFIHSPVVSLNLVDSSGHDIPVVNLSHSIQLDITLDPAQISTHHVETLPKSVDNIEGVTDLPEAIKLELRYTLTVTADLIQLHGTGWWYVAIRNYDENAFEPNSYEDLSVYYDNDLEQGVTITYDLQLVTSGCYYWNVKADSWTSDGCVFYVPPNHINFERVFSTMESDLRDNHAVLALLCTVTVLYVVGVVWAWRQDKKDIQKWGVLPLVDNIVSDSYFYEMTVYTGMRQGAGTASNISFVLAGDHIDTGEFNRGSINNFVLSADEQLGSLVFLRVWHDNSGAGSRQGWYLSRVVVRELFGHENVYVFLCNRWLAVEEDDGMVDRLLPVAAHEDIASFGNIFYSDTRKRLTDSHLWISVFARPNRSNFTRVQRVSCLFSLLMMSMLASAMFYRAEDNLRNAQGYTLGPFKFTLQEIYTSVVTSILVFPVTILIDQFFRRSKPKERQKEQAFRPHRPASSFTQNFYNIFRPQTRTQVSPISENVSSPKHRSYRPSKKVSVTFQDVASEESPPCTPSNLDLLTPTETPAPAVFVSSKNNASPPSVPVARHHHTPAPPLHLNTANETSQAWRFKQNVELHSNEEQEKLPFKLPQRHLTPRRSMSFTNSPAISPRAEPRSPTESIFSFDSVSPEIEDITMKNNPARGTTARQGKLLLPHWCVYIAWTMVFLTSSISAGITFLYSIEWGKEKSLAWLTSMLLTIILLVGIFVAAILRKTEEVSATEEISDLPDLHPRDISRTATPTRTKRLSLKVEPPNEKKLAAVRSKRLNELKMFRVVQEIGFYMMYLVILILVASHNRDHNSYRSKETLLSMISPKKNLSRVHDIGDLWDWVDTLLVPALYPAQDWNGATLVPGSRLIATQAAYRIGPLRLRQHRVEKDTCNRAHQMIPYIEACSFDLSEGHDSTRSYSEGWGPVTNQSVADHMTASHWVYKSTMELNGVPYAGQLGIYNGGGYVADLIGPRSHVTNMVATLKMNNWIDRYTRLVMLEFTTYNPNTNLFTVGQVSFELPTTGLILSQAQIYTFRLFSYLGGYGIFVIISELCAFACVVYFIALELKQIRTDGRKHFRSFWNMMQFLTLLISVICVVMYLLRHAMTAIAVESVTKLKDKFYNFQRISSWDELFQTLLAVAIFSSILKLIHILRFNRRMSMLAGTLKLAAKELSAFTLILAILLFAFVACGHFLFGSTTGGFKNIIQGFETLLSFSLGSFNFQNIIDTHRVFGPIYFFLFFMFVMFVLLNMFVTILNEAFSMVHRDVTQQKNEYEILEFLWGHLKTWVGFDLDKVLAEVKHKFKKDSNKMARNADKYTMSDVDNRLDLLLASLDHMWIGPNSTGEQPVGTSQTGAGEGYTGTELGNRVQYWDLTGDTDEDGWNCETPYGFYSEYEGGEIVYGFGDETDGYRSSSPSYV</sequence>
<evidence type="ECO:0000313" key="13">
    <source>
        <dbReference type="Proteomes" id="UP001164746"/>
    </source>
</evidence>
<feature type="transmembrane region" description="Helical" evidence="10">
    <location>
        <begin position="533"/>
        <end position="551"/>
    </location>
</feature>
<dbReference type="EMBL" id="CP111013">
    <property type="protein sequence ID" value="WAQ96808.1"/>
    <property type="molecule type" value="Genomic_DNA"/>
</dbReference>
<feature type="compositionally biased region" description="Polar residues" evidence="9">
    <location>
        <begin position="634"/>
        <end position="644"/>
    </location>
</feature>
<keyword evidence="3 10" id="KW-0812">Transmembrane</keyword>
<feature type="compositionally biased region" description="Polar residues" evidence="9">
    <location>
        <begin position="757"/>
        <end position="766"/>
    </location>
</feature>
<protein>
    <submittedName>
        <fullName evidence="12">PK1L2-like protein</fullName>
    </submittedName>
</protein>
<keyword evidence="5 10" id="KW-1133">Transmembrane helix</keyword>
<evidence type="ECO:0000256" key="1">
    <source>
        <dbReference type="ARBA" id="ARBA00004141"/>
    </source>
</evidence>